<proteinExistence type="predicted"/>
<dbReference type="PANTHER" id="PTHR33416:SF20">
    <property type="entry name" value="NUCLEAR PORE COMPLEX PROTEIN NUP1"/>
    <property type="match status" value="1"/>
</dbReference>
<keyword evidence="3" id="KW-1185">Reference proteome</keyword>
<name>A0ABQ5BQP1_9ASTR</name>
<evidence type="ECO:0000313" key="3">
    <source>
        <dbReference type="Proteomes" id="UP001151760"/>
    </source>
</evidence>
<dbReference type="Proteomes" id="UP001151760">
    <property type="component" value="Unassembled WGS sequence"/>
</dbReference>
<reference evidence="2" key="2">
    <citation type="submission" date="2022-01" db="EMBL/GenBank/DDBJ databases">
        <authorList>
            <person name="Yamashiro T."/>
            <person name="Shiraishi A."/>
            <person name="Satake H."/>
            <person name="Nakayama K."/>
        </authorList>
    </citation>
    <scope>NUCLEOTIDE SEQUENCE</scope>
</reference>
<sequence>MHGSGLVSGYANVPTKSTQTATKILQHLEKMDLKEKKFGSTKSPTKLTLDMLHGQALRSLEKLDSPKLLSYPHDIQHHERLHDSRELTSKGKEKVEENGPRKFPIKFRFL</sequence>
<accession>A0ABQ5BQP1</accession>
<comment type="caution">
    <text evidence="2">The sequence shown here is derived from an EMBL/GenBank/DDBJ whole genome shotgun (WGS) entry which is preliminary data.</text>
</comment>
<protein>
    <submittedName>
        <fullName evidence="2">Uncharacterized protein</fullName>
    </submittedName>
</protein>
<evidence type="ECO:0000313" key="2">
    <source>
        <dbReference type="EMBL" id="GJT17170.1"/>
    </source>
</evidence>
<organism evidence="2 3">
    <name type="scientific">Tanacetum coccineum</name>
    <dbReference type="NCBI Taxonomy" id="301880"/>
    <lineage>
        <taxon>Eukaryota</taxon>
        <taxon>Viridiplantae</taxon>
        <taxon>Streptophyta</taxon>
        <taxon>Embryophyta</taxon>
        <taxon>Tracheophyta</taxon>
        <taxon>Spermatophyta</taxon>
        <taxon>Magnoliopsida</taxon>
        <taxon>eudicotyledons</taxon>
        <taxon>Gunneridae</taxon>
        <taxon>Pentapetalae</taxon>
        <taxon>asterids</taxon>
        <taxon>campanulids</taxon>
        <taxon>Asterales</taxon>
        <taxon>Asteraceae</taxon>
        <taxon>Asteroideae</taxon>
        <taxon>Anthemideae</taxon>
        <taxon>Anthemidinae</taxon>
        <taxon>Tanacetum</taxon>
    </lineage>
</organism>
<evidence type="ECO:0000256" key="1">
    <source>
        <dbReference type="SAM" id="MobiDB-lite"/>
    </source>
</evidence>
<feature type="region of interest" description="Disordered" evidence="1">
    <location>
        <begin position="74"/>
        <end position="100"/>
    </location>
</feature>
<gene>
    <name evidence="2" type="ORF">Tco_0875876</name>
</gene>
<dbReference type="EMBL" id="BQNB010013535">
    <property type="protein sequence ID" value="GJT17170.1"/>
    <property type="molecule type" value="Genomic_DNA"/>
</dbReference>
<reference evidence="2" key="1">
    <citation type="journal article" date="2022" name="Int. J. Mol. Sci.">
        <title>Draft Genome of Tanacetum Coccineum: Genomic Comparison of Closely Related Tanacetum-Family Plants.</title>
        <authorList>
            <person name="Yamashiro T."/>
            <person name="Shiraishi A."/>
            <person name="Nakayama K."/>
            <person name="Satake H."/>
        </authorList>
    </citation>
    <scope>NUCLEOTIDE SEQUENCE</scope>
</reference>
<dbReference type="PANTHER" id="PTHR33416">
    <property type="entry name" value="NUCLEAR PORE COMPLEX PROTEIN NUP1"/>
    <property type="match status" value="1"/>
</dbReference>